<reference evidence="3" key="1">
    <citation type="journal article" date="2023" name="Mol. Phylogenet. Evol.">
        <title>Genome-scale phylogeny and comparative genomics of the fungal order Sordariales.</title>
        <authorList>
            <person name="Hensen N."/>
            <person name="Bonometti L."/>
            <person name="Westerberg I."/>
            <person name="Brannstrom I.O."/>
            <person name="Guillou S."/>
            <person name="Cros-Aarteil S."/>
            <person name="Calhoun S."/>
            <person name="Haridas S."/>
            <person name="Kuo A."/>
            <person name="Mondo S."/>
            <person name="Pangilinan J."/>
            <person name="Riley R."/>
            <person name="LaButti K."/>
            <person name="Andreopoulos B."/>
            <person name="Lipzen A."/>
            <person name="Chen C."/>
            <person name="Yan M."/>
            <person name="Daum C."/>
            <person name="Ng V."/>
            <person name="Clum A."/>
            <person name="Steindorff A."/>
            <person name="Ohm R.A."/>
            <person name="Martin F."/>
            <person name="Silar P."/>
            <person name="Natvig D.O."/>
            <person name="Lalanne C."/>
            <person name="Gautier V."/>
            <person name="Ament-Velasquez S.L."/>
            <person name="Kruys A."/>
            <person name="Hutchinson M.I."/>
            <person name="Powell A.J."/>
            <person name="Barry K."/>
            <person name="Miller A.N."/>
            <person name="Grigoriev I.V."/>
            <person name="Debuchy R."/>
            <person name="Gladieux P."/>
            <person name="Hiltunen Thoren M."/>
            <person name="Johannesson H."/>
        </authorList>
    </citation>
    <scope>NUCLEOTIDE SEQUENCE [LARGE SCALE GENOMIC DNA]</scope>
    <source>
        <strain evidence="3">CBS 284.82</strain>
    </source>
</reference>
<dbReference type="InterPro" id="IPR002575">
    <property type="entry name" value="Aminoglycoside_PTrfase"/>
</dbReference>
<evidence type="ECO:0000259" key="1">
    <source>
        <dbReference type="Pfam" id="PF01636"/>
    </source>
</evidence>
<dbReference type="EMBL" id="MU854433">
    <property type="protein sequence ID" value="KAK4038308.1"/>
    <property type="molecule type" value="Genomic_DNA"/>
</dbReference>
<feature type="domain" description="Aminoglycoside phosphotransferase" evidence="1">
    <location>
        <begin position="104"/>
        <end position="346"/>
    </location>
</feature>
<evidence type="ECO:0000313" key="3">
    <source>
        <dbReference type="Proteomes" id="UP001303115"/>
    </source>
</evidence>
<accession>A0AAN6PE11</accession>
<name>A0AAN6PE11_9PEZI</name>
<dbReference type="InterPro" id="IPR011009">
    <property type="entry name" value="Kinase-like_dom_sf"/>
</dbReference>
<dbReference type="AlphaFoldDB" id="A0AAN6PE11"/>
<comment type="caution">
    <text evidence="2">The sequence shown here is derived from an EMBL/GenBank/DDBJ whole genome shotgun (WGS) entry which is preliminary data.</text>
</comment>
<dbReference type="InterPro" id="IPR051678">
    <property type="entry name" value="AGP_Transferase"/>
</dbReference>
<dbReference type="Pfam" id="PF01636">
    <property type="entry name" value="APH"/>
    <property type="match status" value="1"/>
</dbReference>
<sequence>MTEELATQDEGVAALLAFVYSGAIGSPKGKGVGYALAEATATNFTWVAALEGIDGPPVPIDRYRISFNRRTREILPPQPVVLSEQELAEAIQAATGHHLASSTRFTDGALSISYKIEVQERSDIAYILQLRHHGRVASMDALMTLISRTVDPAILPLPQVYPIPGEMGRQQTTGMGRQIARFIPGIVASSAYPRLSHQERLMLVRRMALAFQACWEIELPKPRLIGELAAYPAEDGSITLEIEPDRHHGLGGPFHSVRDYLRAYIRSSLVSLQRQQGIEEYKARFLHRIEDFVKNRLDDGIPAVVEDIPVVAVHADMGLHNVIVSEQTPTEVQAVIDWEIVSSAPYASLHRIIEMLFRKPAPNGFGAEYEGASELRDAFWGAIPDWERWNRSEATRVFLEWSRFGLFMKPEWRPNDLAPEEKDGYWRENIRVVEGILAKYSG</sequence>
<dbReference type="Proteomes" id="UP001303115">
    <property type="component" value="Unassembled WGS sequence"/>
</dbReference>
<dbReference type="PANTHER" id="PTHR21310">
    <property type="entry name" value="AMINOGLYCOSIDE PHOSPHOTRANSFERASE-RELATED-RELATED"/>
    <property type="match status" value="1"/>
</dbReference>
<organism evidence="2 3">
    <name type="scientific">Parachaetomium inaequale</name>
    <dbReference type="NCBI Taxonomy" id="2588326"/>
    <lineage>
        <taxon>Eukaryota</taxon>
        <taxon>Fungi</taxon>
        <taxon>Dikarya</taxon>
        <taxon>Ascomycota</taxon>
        <taxon>Pezizomycotina</taxon>
        <taxon>Sordariomycetes</taxon>
        <taxon>Sordariomycetidae</taxon>
        <taxon>Sordariales</taxon>
        <taxon>Chaetomiaceae</taxon>
        <taxon>Parachaetomium</taxon>
    </lineage>
</organism>
<protein>
    <recommendedName>
        <fullName evidence="1">Aminoglycoside phosphotransferase domain-containing protein</fullName>
    </recommendedName>
</protein>
<dbReference type="Gene3D" id="3.90.1200.10">
    <property type="match status" value="1"/>
</dbReference>
<evidence type="ECO:0000313" key="2">
    <source>
        <dbReference type="EMBL" id="KAK4038308.1"/>
    </source>
</evidence>
<proteinExistence type="predicted"/>
<keyword evidence="3" id="KW-1185">Reference proteome</keyword>
<dbReference type="SUPFAM" id="SSF56112">
    <property type="entry name" value="Protein kinase-like (PK-like)"/>
    <property type="match status" value="1"/>
</dbReference>
<gene>
    <name evidence="2" type="ORF">C8A01DRAFT_17583</name>
</gene>